<feature type="region of interest" description="Disordered" evidence="1">
    <location>
        <begin position="1"/>
        <end position="61"/>
    </location>
</feature>
<dbReference type="AlphaFoldDB" id="A0A8J9XAK8"/>
<accession>A0A8J9XAK8</accession>
<proteinExistence type="predicted"/>
<sequence>MPTLDRDSSSENRRKELQASTAKQKQDFGPSVGPGDVWEERRRKGIVNSTSTTKQSEHDKPFGSSYYYAHNNPGAKGGYSDGLCIEDYTMNGPRLLSRGGQSVGDRSTISSNKNGSPSMQTQPSEASNRQKPCSERRTRQITRYLWDDEGDEDGIAVIRVDNLPGPTSATFIDWRDANVTEVTAKLIGGGGLLVSGTDNAEKVEYRLYVKQLYGPAVAVKAVVKSKRLLVRIYKKKDKSNLKAWPHPQKRM</sequence>
<feature type="compositionally biased region" description="Basic and acidic residues" evidence="1">
    <location>
        <begin position="1"/>
        <end position="17"/>
    </location>
</feature>
<feature type="region of interest" description="Disordered" evidence="1">
    <location>
        <begin position="95"/>
        <end position="138"/>
    </location>
</feature>
<feature type="compositionally biased region" description="Polar residues" evidence="1">
    <location>
        <begin position="104"/>
        <end position="131"/>
    </location>
</feature>
<evidence type="ECO:0000313" key="2">
    <source>
        <dbReference type="EMBL" id="CAG9289280.1"/>
    </source>
</evidence>
<reference evidence="2" key="1">
    <citation type="submission" date="2022-02" db="EMBL/GenBank/DDBJ databases">
        <authorList>
            <person name="Giguere J D."/>
        </authorList>
    </citation>
    <scope>NUCLEOTIDE SEQUENCE</scope>
    <source>
        <strain evidence="2">CCAP 1055/1</strain>
    </source>
</reference>
<protein>
    <submittedName>
        <fullName evidence="2">Uncharacterized protein</fullName>
    </submittedName>
</protein>
<organism evidence="2">
    <name type="scientific">Phaeodactylum tricornutum</name>
    <name type="common">Diatom</name>
    <dbReference type="NCBI Taxonomy" id="2850"/>
    <lineage>
        <taxon>Eukaryota</taxon>
        <taxon>Sar</taxon>
        <taxon>Stramenopiles</taxon>
        <taxon>Ochrophyta</taxon>
        <taxon>Bacillariophyta</taxon>
        <taxon>Bacillariophyceae</taxon>
        <taxon>Bacillariophycidae</taxon>
        <taxon>Naviculales</taxon>
        <taxon>Phaeodactylaceae</taxon>
        <taxon>Phaeodactylum</taxon>
    </lineage>
</organism>
<gene>
    <name evidence="2" type="ORF">PTTT1_LOCUS41151</name>
</gene>
<name>A0A8J9XAK8_PHATR</name>
<dbReference type="Proteomes" id="UP000836788">
    <property type="component" value="Chromosome 4"/>
</dbReference>
<dbReference type="EMBL" id="OU594945">
    <property type="protein sequence ID" value="CAG9289280.1"/>
    <property type="molecule type" value="Genomic_DNA"/>
</dbReference>
<evidence type="ECO:0000256" key="1">
    <source>
        <dbReference type="SAM" id="MobiDB-lite"/>
    </source>
</evidence>